<reference evidence="10" key="1">
    <citation type="submission" date="2012-02" db="EMBL/GenBank/DDBJ databases">
        <title>The complete genome of Echinicola vietnamensis DSM 17526.</title>
        <authorList>
            <person name="Lucas S."/>
            <person name="Copeland A."/>
            <person name="Lapidus A."/>
            <person name="Glavina del Rio T."/>
            <person name="Dalin E."/>
            <person name="Tice H."/>
            <person name="Bruce D."/>
            <person name="Goodwin L."/>
            <person name="Pitluck S."/>
            <person name="Peters L."/>
            <person name="Ovchinnikova G."/>
            <person name="Teshima H."/>
            <person name="Kyrpides N."/>
            <person name="Mavromatis K."/>
            <person name="Ivanova N."/>
            <person name="Brettin T."/>
            <person name="Detter J.C."/>
            <person name="Han C."/>
            <person name="Larimer F."/>
            <person name="Land M."/>
            <person name="Hauser L."/>
            <person name="Markowitz V."/>
            <person name="Cheng J.-F."/>
            <person name="Hugenholtz P."/>
            <person name="Woyke T."/>
            <person name="Wu D."/>
            <person name="Brambilla E."/>
            <person name="Klenk H.-P."/>
            <person name="Eisen J.A."/>
        </authorList>
    </citation>
    <scope>NUCLEOTIDE SEQUENCE [LARGE SCALE GENOMIC DNA]</scope>
    <source>
        <strain evidence="10">DSM 17526 / LMG 23754 / KMM 6221</strain>
    </source>
</reference>
<dbReference type="GO" id="GO:0016780">
    <property type="term" value="F:phosphotransferase activity, for other substituted phosphate groups"/>
    <property type="evidence" value="ECO:0007669"/>
    <property type="project" value="InterPro"/>
</dbReference>
<protein>
    <submittedName>
        <fullName evidence="9">UDP-N-acetylmuramyl pentapeptide phosphotransferase/UDP-N-acetylglucosamine-1-phosphate transferase</fullName>
    </submittedName>
</protein>
<dbReference type="GO" id="GO:0071555">
    <property type="term" value="P:cell wall organization"/>
    <property type="evidence" value="ECO:0007669"/>
    <property type="project" value="TreeGrafter"/>
</dbReference>
<evidence type="ECO:0000313" key="9">
    <source>
        <dbReference type="EMBL" id="AGA80572.1"/>
    </source>
</evidence>
<organism evidence="9 10">
    <name type="scientific">Echinicola vietnamensis (strain DSM 17526 / LMG 23754 / KMM 6221)</name>
    <dbReference type="NCBI Taxonomy" id="926556"/>
    <lineage>
        <taxon>Bacteria</taxon>
        <taxon>Pseudomonadati</taxon>
        <taxon>Bacteroidota</taxon>
        <taxon>Cytophagia</taxon>
        <taxon>Cytophagales</taxon>
        <taxon>Cyclobacteriaceae</taxon>
        <taxon>Echinicola</taxon>
    </lineage>
</organism>
<proteinExistence type="predicted"/>
<feature type="transmembrane region" description="Helical" evidence="8">
    <location>
        <begin position="133"/>
        <end position="152"/>
    </location>
</feature>
<dbReference type="GO" id="GO:0046872">
    <property type="term" value="F:metal ion binding"/>
    <property type="evidence" value="ECO:0007669"/>
    <property type="project" value="UniProtKB-KW"/>
</dbReference>
<dbReference type="EMBL" id="CP003346">
    <property type="protein sequence ID" value="AGA80572.1"/>
    <property type="molecule type" value="Genomic_DNA"/>
</dbReference>
<dbReference type="InterPro" id="IPR000715">
    <property type="entry name" value="Glycosyl_transferase_4"/>
</dbReference>
<feature type="transmembrane region" description="Helical" evidence="8">
    <location>
        <begin position="6"/>
        <end position="25"/>
    </location>
</feature>
<dbReference type="KEGG" id="evi:Echvi_4388"/>
<dbReference type="AlphaFoldDB" id="L0G4W4"/>
<comment type="cofactor">
    <cofactor evidence="7">
        <name>Mg(2+)</name>
        <dbReference type="ChEBI" id="CHEBI:18420"/>
    </cofactor>
</comment>
<evidence type="ECO:0000256" key="8">
    <source>
        <dbReference type="SAM" id="Phobius"/>
    </source>
</evidence>
<keyword evidence="7" id="KW-0460">Magnesium</keyword>
<dbReference type="HOGENOM" id="CLU_023982_2_4_10"/>
<keyword evidence="3 9" id="KW-0808">Transferase</keyword>
<evidence type="ECO:0000313" key="10">
    <source>
        <dbReference type="Proteomes" id="UP000010796"/>
    </source>
</evidence>
<sequence length="384" mass="42623">MYIVFSSILAFCIGLIIFPFLIRWIKQSNLMDLPGGRKIHKAAIPSMGGIGILIAFALIIVLDIAHIPIGKYQYLLVSMAVLFLIGFLDDWKELSALQKLIGQLLAFTLVVVLGEVRLVSFYGLLGIGELPLWLSYGLSIFLFVGLTNAYNLIDGLDGLAGTLGLISCSFLGAWFLATKHMSEGVICLVMAGSLLSFLVYNWYPAKIFMGDTGSLPIGFFVTVFLLIFVQYNGILPDYSFYKFQAPITAGLIMLVICCYDTLRVFVRRLKKGKSPFAPDKSHVHHFLIRMGYRHDQVALFLGGIKCGLIILVLFLKDVQEIFLLPGVVLLVVAMGSMLNALTLRRVREKVKNAPRVLAKSPYTVQKIQKEYNKVGDNPSLEIGK</sequence>
<dbReference type="InterPro" id="IPR018480">
    <property type="entry name" value="PNAcMuramoyl-5peptid_Trfase_CS"/>
</dbReference>
<feature type="transmembrane region" description="Helical" evidence="8">
    <location>
        <begin position="46"/>
        <end position="66"/>
    </location>
</feature>
<feature type="transmembrane region" description="Helical" evidence="8">
    <location>
        <begin position="247"/>
        <end position="266"/>
    </location>
</feature>
<evidence type="ECO:0000256" key="3">
    <source>
        <dbReference type="ARBA" id="ARBA00022679"/>
    </source>
</evidence>
<keyword evidence="10" id="KW-1185">Reference proteome</keyword>
<dbReference type="eggNOG" id="COG0472">
    <property type="taxonomic scope" value="Bacteria"/>
</dbReference>
<evidence type="ECO:0000256" key="1">
    <source>
        <dbReference type="ARBA" id="ARBA00004651"/>
    </source>
</evidence>
<keyword evidence="2" id="KW-1003">Cell membrane</keyword>
<dbReference type="GO" id="GO:0009103">
    <property type="term" value="P:lipopolysaccharide biosynthetic process"/>
    <property type="evidence" value="ECO:0007669"/>
    <property type="project" value="TreeGrafter"/>
</dbReference>
<dbReference type="STRING" id="926556.Echvi_4388"/>
<dbReference type="Pfam" id="PF00953">
    <property type="entry name" value="Glycos_transf_4"/>
    <property type="match status" value="1"/>
</dbReference>
<feature type="transmembrane region" description="Helical" evidence="8">
    <location>
        <begin position="321"/>
        <end position="341"/>
    </location>
</feature>
<dbReference type="GO" id="GO:0005886">
    <property type="term" value="C:plasma membrane"/>
    <property type="evidence" value="ECO:0007669"/>
    <property type="project" value="UniProtKB-SubCell"/>
</dbReference>
<comment type="subcellular location">
    <subcellularLocation>
        <location evidence="1">Cell membrane</location>
        <topology evidence="1">Multi-pass membrane protein</topology>
    </subcellularLocation>
</comment>
<evidence type="ECO:0000256" key="5">
    <source>
        <dbReference type="ARBA" id="ARBA00022989"/>
    </source>
</evidence>
<keyword evidence="7" id="KW-0479">Metal-binding</keyword>
<name>L0G4W4_ECHVK</name>
<keyword evidence="5 8" id="KW-1133">Transmembrane helix</keyword>
<gene>
    <name evidence="9" type="ordered locus">Echvi_4388</name>
</gene>
<evidence type="ECO:0000256" key="6">
    <source>
        <dbReference type="ARBA" id="ARBA00023136"/>
    </source>
</evidence>
<evidence type="ECO:0000256" key="4">
    <source>
        <dbReference type="ARBA" id="ARBA00022692"/>
    </source>
</evidence>
<feature type="transmembrane region" description="Helical" evidence="8">
    <location>
        <begin position="297"/>
        <end position="315"/>
    </location>
</feature>
<feature type="binding site" evidence="7">
    <location>
        <position position="151"/>
    </location>
    <ligand>
        <name>Mg(2+)</name>
        <dbReference type="ChEBI" id="CHEBI:18420"/>
    </ligand>
</feature>
<feature type="transmembrane region" description="Helical" evidence="8">
    <location>
        <begin position="159"/>
        <end position="177"/>
    </location>
</feature>
<dbReference type="RefSeq" id="WP_015268095.1">
    <property type="nucleotide sequence ID" value="NC_019904.1"/>
</dbReference>
<dbReference type="PANTHER" id="PTHR22926:SF3">
    <property type="entry name" value="UNDECAPRENYL-PHOSPHATE ALPHA-N-ACETYLGLUCOSAMINYL 1-PHOSPHATE TRANSFERASE"/>
    <property type="match status" value="1"/>
</dbReference>
<dbReference type="PANTHER" id="PTHR22926">
    <property type="entry name" value="PHOSPHO-N-ACETYLMURAMOYL-PENTAPEPTIDE-TRANSFERASE"/>
    <property type="match status" value="1"/>
</dbReference>
<evidence type="ECO:0000256" key="7">
    <source>
        <dbReference type="PIRSR" id="PIRSR600715-1"/>
    </source>
</evidence>
<feature type="transmembrane region" description="Helical" evidence="8">
    <location>
        <begin position="183"/>
        <end position="203"/>
    </location>
</feature>
<feature type="transmembrane region" description="Helical" evidence="8">
    <location>
        <begin position="215"/>
        <end position="235"/>
    </location>
</feature>
<dbReference type="CDD" id="cd06853">
    <property type="entry name" value="GT_WecA_like"/>
    <property type="match status" value="1"/>
</dbReference>
<feature type="transmembrane region" description="Helical" evidence="8">
    <location>
        <begin position="100"/>
        <end position="127"/>
    </location>
</feature>
<dbReference type="PROSITE" id="PS01348">
    <property type="entry name" value="MRAY_2"/>
    <property type="match status" value="1"/>
</dbReference>
<keyword evidence="6 8" id="KW-0472">Membrane</keyword>
<dbReference type="PATRIC" id="fig|926556.3.peg.4635"/>
<keyword evidence="4 8" id="KW-0812">Transmembrane</keyword>
<dbReference type="GO" id="GO:0044038">
    <property type="term" value="P:cell wall macromolecule biosynthetic process"/>
    <property type="evidence" value="ECO:0007669"/>
    <property type="project" value="TreeGrafter"/>
</dbReference>
<feature type="binding site" evidence="7">
    <location>
        <position position="211"/>
    </location>
    <ligand>
        <name>Mg(2+)</name>
        <dbReference type="ChEBI" id="CHEBI:18420"/>
    </ligand>
</feature>
<accession>L0G4W4</accession>
<dbReference type="Proteomes" id="UP000010796">
    <property type="component" value="Chromosome"/>
</dbReference>
<dbReference type="PROSITE" id="PS01347">
    <property type="entry name" value="MRAY_1"/>
    <property type="match status" value="1"/>
</dbReference>
<evidence type="ECO:0000256" key="2">
    <source>
        <dbReference type="ARBA" id="ARBA00022475"/>
    </source>
</evidence>
<feature type="transmembrane region" description="Helical" evidence="8">
    <location>
        <begin position="72"/>
        <end position="88"/>
    </location>
</feature>